<comment type="catalytic activity">
    <reaction evidence="2 18 19">
        <text>(6R)-NADPHX = (6S)-NADPHX</text>
        <dbReference type="Rhea" id="RHEA:32227"/>
        <dbReference type="ChEBI" id="CHEBI:64076"/>
        <dbReference type="ChEBI" id="CHEBI:64077"/>
        <dbReference type="EC" id="5.1.99.6"/>
    </reaction>
</comment>
<dbReference type="Gene3D" id="3.40.1190.20">
    <property type="match status" value="1"/>
</dbReference>
<feature type="domain" description="YjeF C-terminal" evidence="21">
    <location>
        <begin position="224"/>
        <end position="491"/>
    </location>
</feature>
<evidence type="ECO:0000256" key="10">
    <source>
        <dbReference type="ARBA" id="ARBA00023027"/>
    </source>
</evidence>
<feature type="binding site" evidence="17">
    <location>
        <position position="432"/>
    </location>
    <ligand>
        <name>AMP</name>
        <dbReference type="ChEBI" id="CHEBI:456215"/>
    </ligand>
</feature>
<comment type="catalytic activity">
    <reaction evidence="16 17 19">
        <text>(6S)-NADPHX + ADP = AMP + phosphate + NADPH + H(+)</text>
        <dbReference type="Rhea" id="RHEA:32235"/>
        <dbReference type="ChEBI" id="CHEBI:15378"/>
        <dbReference type="ChEBI" id="CHEBI:43474"/>
        <dbReference type="ChEBI" id="CHEBI:57783"/>
        <dbReference type="ChEBI" id="CHEBI:64076"/>
        <dbReference type="ChEBI" id="CHEBI:456215"/>
        <dbReference type="ChEBI" id="CHEBI:456216"/>
        <dbReference type="EC" id="4.2.1.136"/>
    </reaction>
</comment>
<gene>
    <name evidence="18" type="primary">nnrE</name>
    <name evidence="17" type="synonym">nnrD</name>
    <name evidence="23" type="ORF">MD483_17980</name>
</gene>
<feature type="binding site" evidence="18">
    <location>
        <begin position="61"/>
        <end position="65"/>
    </location>
    <ligand>
        <name>(6S)-NADPHX</name>
        <dbReference type="ChEBI" id="CHEBI:64076"/>
    </ligand>
</feature>
<keyword evidence="12 17" id="KW-0456">Lyase</keyword>
<comment type="cofactor">
    <cofactor evidence="17">
        <name>Mg(2+)</name>
        <dbReference type="ChEBI" id="CHEBI:18420"/>
    </cofactor>
</comment>
<dbReference type="InterPro" id="IPR001763">
    <property type="entry name" value="Rhodanese-like_dom"/>
</dbReference>
<accession>A0A9X3CH03</accession>
<feature type="binding site" evidence="18">
    <location>
        <position position="158"/>
    </location>
    <ligand>
        <name>(6S)-NADPHX</name>
        <dbReference type="ChEBI" id="CHEBI:64076"/>
    </ligand>
</feature>
<feature type="domain" description="YjeF N-terminal" evidence="22">
    <location>
        <begin position="13"/>
        <end position="215"/>
    </location>
</feature>
<feature type="domain" description="Rhodanese" evidence="20">
    <location>
        <begin position="38"/>
        <end position="111"/>
    </location>
</feature>
<dbReference type="InterPro" id="IPR017953">
    <property type="entry name" value="Carbohydrate_kinase_pred_CS"/>
</dbReference>
<evidence type="ECO:0000256" key="2">
    <source>
        <dbReference type="ARBA" id="ARBA00000909"/>
    </source>
</evidence>
<comment type="caution">
    <text evidence="23">The sequence shown here is derived from an EMBL/GenBank/DDBJ whole genome shotgun (WGS) entry which is preliminary data.</text>
</comment>
<dbReference type="InterPro" id="IPR004443">
    <property type="entry name" value="YjeF_N_dom"/>
</dbReference>
<evidence type="ECO:0000256" key="1">
    <source>
        <dbReference type="ARBA" id="ARBA00000013"/>
    </source>
</evidence>
<dbReference type="SUPFAM" id="SSF53613">
    <property type="entry name" value="Ribokinase-like"/>
    <property type="match status" value="1"/>
</dbReference>
<dbReference type="PANTHER" id="PTHR12592">
    <property type="entry name" value="ATP-DEPENDENT (S)-NAD(P)H-HYDRATE DEHYDRATASE FAMILY MEMBER"/>
    <property type="match status" value="1"/>
</dbReference>
<evidence type="ECO:0000256" key="13">
    <source>
        <dbReference type="ARBA" id="ARBA00023268"/>
    </source>
</evidence>
<comment type="similarity">
    <text evidence="3 19">In the N-terminal section; belongs to the NnrE/AIBP family.</text>
</comment>
<evidence type="ECO:0000313" key="23">
    <source>
        <dbReference type="EMBL" id="MCW8335702.1"/>
    </source>
</evidence>
<comment type="function">
    <text evidence="17">Catalyzes the dehydration of the S-form of NAD(P)HX at the expense of ADP, which is converted to AMP. Together with NAD(P)HX epimerase, which catalyzes the epimerization of the S- and R-forms, the enzyme allows the repair of both epimers of NAD(P)HX, a damaged form of NAD(P)H that is a result of enzymatic or heat-dependent hydration.</text>
</comment>
<feature type="binding site" evidence="18">
    <location>
        <position position="125"/>
    </location>
    <ligand>
        <name>K(+)</name>
        <dbReference type="ChEBI" id="CHEBI:29103"/>
    </ligand>
</feature>
<dbReference type="Gene3D" id="3.40.50.10260">
    <property type="entry name" value="YjeF N-terminal domain"/>
    <property type="match status" value="1"/>
</dbReference>
<name>A0A9X3CH03_9VIBR</name>
<dbReference type="RefSeq" id="WP_265688810.1">
    <property type="nucleotide sequence ID" value="NZ_JAKRRX010000134.1"/>
</dbReference>
<keyword evidence="10 17" id="KW-0520">NAD</keyword>
<dbReference type="NCBIfam" id="TIGR00196">
    <property type="entry name" value="yjeF_cterm"/>
    <property type="match status" value="1"/>
</dbReference>
<dbReference type="EMBL" id="JAKRRX010000134">
    <property type="protein sequence ID" value="MCW8335702.1"/>
    <property type="molecule type" value="Genomic_DNA"/>
</dbReference>
<comment type="subunit">
    <text evidence="17">Homotetramer.</text>
</comment>
<comment type="catalytic activity">
    <reaction evidence="1 18 19">
        <text>(6R)-NADHX = (6S)-NADHX</text>
        <dbReference type="Rhea" id="RHEA:32215"/>
        <dbReference type="ChEBI" id="CHEBI:64074"/>
        <dbReference type="ChEBI" id="CHEBI:64075"/>
        <dbReference type="EC" id="5.1.99.6"/>
    </reaction>
</comment>
<comment type="function">
    <text evidence="14 19">Bifunctional enzyme that catalyzes the epimerization of the S- and R-forms of NAD(P)HX and the dehydration of the S-form of NAD(P)HX at the expense of ADP, which is converted to AMP. This allows the repair of both epimers of NAD(P)HX, a damaged form of NAD(P)H that is a result of enzymatic or heat-dependent hydration.</text>
</comment>
<evidence type="ECO:0000256" key="16">
    <source>
        <dbReference type="ARBA" id="ARBA00049209"/>
    </source>
</evidence>
<evidence type="ECO:0000256" key="7">
    <source>
        <dbReference type="ARBA" id="ARBA00022840"/>
    </source>
</evidence>
<evidence type="ECO:0000256" key="3">
    <source>
        <dbReference type="ARBA" id="ARBA00006001"/>
    </source>
</evidence>
<dbReference type="PANTHER" id="PTHR12592:SF0">
    <property type="entry name" value="ATP-DEPENDENT (S)-NAD(P)H-HYDRATE DEHYDRATASE"/>
    <property type="match status" value="1"/>
</dbReference>
<evidence type="ECO:0000313" key="24">
    <source>
        <dbReference type="Proteomes" id="UP001155586"/>
    </source>
</evidence>
<evidence type="ECO:0000256" key="9">
    <source>
        <dbReference type="ARBA" id="ARBA00022958"/>
    </source>
</evidence>
<dbReference type="Pfam" id="PF03853">
    <property type="entry name" value="YjeF_N"/>
    <property type="match status" value="1"/>
</dbReference>
<comment type="cofactor">
    <cofactor evidence="18 19">
        <name>K(+)</name>
        <dbReference type="ChEBI" id="CHEBI:29103"/>
    </cofactor>
    <text evidence="18 19">Binds 1 potassium ion per subunit.</text>
</comment>
<evidence type="ECO:0000259" key="22">
    <source>
        <dbReference type="PROSITE" id="PS51385"/>
    </source>
</evidence>
<dbReference type="CDD" id="cd01171">
    <property type="entry name" value="YXKO-related"/>
    <property type="match status" value="1"/>
</dbReference>
<protein>
    <recommendedName>
        <fullName evidence="19">Bifunctional NAD(P)H-hydrate repair enzyme</fullName>
    </recommendedName>
    <alternativeName>
        <fullName evidence="19">Nicotinamide nucleotide repair protein</fullName>
    </alternativeName>
    <domain>
        <recommendedName>
            <fullName evidence="19">ADP-dependent (S)-NAD(P)H-hydrate dehydratase</fullName>
            <ecNumber evidence="19">4.2.1.136</ecNumber>
        </recommendedName>
        <alternativeName>
            <fullName evidence="19">ADP-dependent NAD(P)HX dehydratase</fullName>
        </alternativeName>
    </domain>
    <domain>
        <recommendedName>
            <fullName evidence="19">NAD(P)H-hydrate epimerase</fullName>
            <ecNumber evidence="19">5.1.99.6</ecNumber>
        </recommendedName>
    </domain>
</protein>
<comment type="similarity">
    <text evidence="17">Belongs to the NnrD/CARKD family.</text>
</comment>
<feature type="binding site" evidence="17">
    <location>
        <position position="260"/>
    </location>
    <ligand>
        <name>(6S)-NADPHX</name>
        <dbReference type="ChEBI" id="CHEBI:64076"/>
    </ligand>
</feature>
<keyword evidence="8 17" id="KW-0521">NADP</keyword>
<dbReference type="EC" id="5.1.99.6" evidence="19"/>
<evidence type="ECO:0000256" key="4">
    <source>
        <dbReference type="ARBA" id="ARBA00009524"/>
    </source>
</evidence>
<dbReference type="GO" id="GO:0052856">
    <property type="term" value="F:NAD(P)HX epimerase activity"/>
    <property type="evidence" value="ECO:0007669"/>
    <property type="project" value="UniProtKB-UniRule"/>
</dbReference>
<feature type="binding site" evidence="18">
    <location>
        <position position="62"/>
    </location>
    <ligand>
        <name>K(+)</name>
        <dbReference type="ChEBI" id="CHEBI:29103"/>
    </ligand>
</feature>
<dbReference type="PROSITE" id="PS01050">
    <property type="entry name" value="YJEF_C_2"/>
    <property type="match status" value="1"/>
</dbReference>
<feature type="binding site" evidence="17">
    <location>
        <position position="321"/>
    </location>
    <ligand>
        <name>(6S)-NADPHX</name>
        <dbReference type="ChEBI" id="CHEBI:64076"/>
    </ligand>
</feature>
<comment type="catalytic activity">
    <reaction evidence="15 17 19">
        <text>(6S)-NADHX + ADP = AMP + phosphate + NADH + H(+)</text>
        <dbReference type="Rhea" id="RHEA:32223"/>
        <dbReference type="ChEBI" id="CHEBI:15378"/>
        <dbReference type="ChEBI" id="CHEBI:43474"/>
        <dbReference type="ChEBI" id="CHEBI:57945"/>
        <dbReference type="ChEBI" id="CHEBI:64074"/>
        <dbReference type="ChEBI" id="CHEBI:456215"/>
        <dbReference type="ChEBI" id="CHEBI:456216"/>
        <dbReference type="EC" id="4.2.1.136"/>
    </reaction>
</comment>
<evidence type="ECO:0000256" key="11">
    <source>
        <dbReference type="ARBA" id="ARBA00023235"/>
    </source>
</evidence>
<dbReference type="PROSITE" id="PS51383">
    <property type="entry name" value="YJEF_C_3"/>
    <property type="match status" value="1"/>
</dbReference>
<dbReference type="InterPro" id="IPR036652">
    <property type="entry name" value="YjeF_N_dom_sf"/>
</dbReference>
<keyword evidence="5 18" id="KW-0479">Metal-binding</keyword>
<dbReference type="GO" id="GO:0046496">
    <property type="term" value="P:nicotinamide nucleotide metabolic process"/>
    <property type="evidence" value="ECO:0007669"/>
    <property type="project" value="UniProtKB-UniRule"/>
</dbReference>
<evidence type="ECO:0000256" key="8">
    <source>
        <dbReference type="ARBA" id="ARBA00022857"/>
    </source>
</evidence>
<keyword evidence="11 18" id="KW-0413">Isomerase</keyword>
<evidence type="ECO:0000256" key="5">
    <source>
        <dbReference type="ARBA" id="ARBA00022723"/>
    </source>
</evidence>
<feature type="binding site" evidence="17">
    <location>
        <begin position="404"/>
        <end position="408"/>
    </location>
    <ligand>
        <name>AMP</name>
        <dbReference type="ChEBI" id="CHEBI:456215"/>
    </ligand>
</feature>
<dbReference type="HAMAP" id="MF_01965">
    <property type="entry name" value="NADHX_dehydratase"/>
    <property type="match status" value="1"/>
</dbReference>
<dbReference type="AlphaFoldDB" id="A0A9X3CH03"/>
<feature type="binding site" evidence="17">
    <location>
        <position position="367"/>
    </location>
    <ligand>
        <name>(6S)-NADPHX</name>
        <dbReference type="ChEBI" id="CHEBI:64076"/>
    </ligand>
</feature>
<dbReference type="SUPFAM" id="SSF64153">
    <property type="entry name" value="YjeF N-terminal domain-like"/>
    <property type="match status" value="1"/>
</dbReference>
<evidence type="ECO:0000256" key="14">
    <source>
        <dbReference type="ARBA" id="ARBA00025153"/>
    </source>
</evidence>
<dbReference type="GO" id="GO:0005524">
    <property type="term" value="F:ATP binding"/>
    <property type="evidence" value="ECO:0007669"/>
    <property type="project" value="UniProtKB-UniRule"/>
</dbReference>
<keyword evidence="13" id="KW-0511">Multifunctional enzyme</keyword>
<evidence type="ECO:0000256" key="15">
    <source>
        <dbReference type="ARBA" id="ARBA00048238"/>
    </source>
</evidence>
<keyword evidence="7 17" id="KW-0067">ATP-binding</keyword>
<dbReference type="GO" id="GO:0052855">
    <property type="term" value="F:ADP-dependent NAD(P)H-hydrate dehydratase activity"/>
    <property type="evidence" value="ECO:0007669"/>
    <property type="project" value="UniProtKB-UniRule"/>
</dbReference>
<proteinExistence type="inferred from homology"/>
<dbReference type="PIRSF" id="PIRSF017184">
    <property type="entry name" value="Nnr"/>
    <property type="match status" value="1"/>
</dbReference>
<dbReference type="NCBIfam" id="TIGR00197">
    <property type="entry name" value="yjeF_nterm"/>
    <property type="match status" value="1"/>
</dbReference>
<evidence type="ECO:0000256" key="19">
    <source>
        <dbReference type="PIRNR" id="PIRNR017184"/>
    </source>
</evidence>
<reference evidence="23" key="1">
    <citation type="submission" date="2022-02" db="EMBL/GenBank/DDBJ databases">
        <title>Vibrio sp. nov., a new bacterium isolated from Bohai sea, China.</title>
        <authorList>
            <person name="Yuan Y."/>
        </authorList>
    </citation>
    <scope>NUCLEOTIDE SEQUENCE</scope>
    <source>
        <strain evidence="23">DBSS07</strain>
    </source>
</reference>
<dbReference type="PROSITE" id="PS51385">
    <property type="entry name" value="YJEF_N"/>
    <property type="match status" value="1"/>
</dbReference>
<dbReference type="EC" id="4.2.1.136" evidence="19"/>
<evidence type="ECO:0000256" key="12">
    <source>
        <dbReference type="ARBA" id="ARBA00023239"/>
    </source>
</evidence>
<sequence>MNEQARFYTAQQVKSGEQKAAKDCQVEMYALMERAGLAVFQTIKRQFPSARRVLVCCGGGNNGGDGYVVARMLLEAGVKVELWSAVDIEKLTGDAKSAYQAYISAGGRVEKPALAIVSDVELIVDAILRTGLTGEVRVAQRSLIELINAHSAKVISVDIPSGLCADTGSVLGVAIEAFYTVTFIGMKQGLVTGQARNHTGKFVYDGLGVSETFHRQNVPATLAIDSRCWQSSLPKRKPASHKSTHGKVALIGGEQGFSGAIILSGNASARSGAGLTAVLTNEVSIVPMLNHCPEVMVSNWQSMAFVAKRVDWSDAIALGPGLSTSNHARSLFELVRRYDKAKVLDADALTLLAENPFKDDNRILTPHPGEAARLLACSIKEVESNRFQAVTQLQQIYGGVIVLKGAGTLVHDGQTIYVCTAGNAGMGSGGMGDVLTGVIVSLLAQGMSLSDAALTGVQLHSVAADELATEFGSRGLLASDLIPAIRRLMNQ</sequence>
<comment type="similarity">
    <text evidence="4 19">In the C-terminal section; belongs to the NnrD/CARKD family.</text>
</comment>
<evidence type="ECO:0000256" key="17">
    <source>
        <dbReference type="HAMAP-Rule" id="MF_01965"/>
    </source>
</evidence>
<dbReference type="InterPro" id="IPR029056">
    <property type="entry name" value="Ribokinase-like"/>
</dbReference>
<dbReference type="PROSITE" id="PS50206">
    <property type="entry name" value="RHODANESE_3"/>
    <property type="match status" value="1"/>
</dbReference>
<keyword evidence="24" id="KW-1185">Reference proteome</keyword>
<evidence type="ECO:0000256" key="6">
    <source>
        <dbReference type="ARBA" id="ARBA00022741"/>
    </source>
</evidence>
<dbReference type="GO" id="GO:0046872">
    <property type="term" value="F:metal ion binding"/>
    <property type="evidence" value="ECO:0007669"/>
    <property type="project" value="UniProtKB-UniRule"/>
</dbReference>
<organism evidence="23 24">
    <name type="scientific">Vibrio paucivorans</name>
    <dbReference type="NCBI Taxonomy" id="2829489"/>
    <lineage>
        <taxon>Bacteria</taxon>
        <taxon>Pseudomonadati</taxon>
        <taxon>Pseudomonadota</taxon>
        <taxon>Gammaproteobacteria</taxon>
        <taxon>Vibrionales</taxon>
        <taxon>Vibrionaceae</taxon>
        <taxon>Vibrio</taxon>
    </lineage>
</organism>
<feature type="binding site" evidence="18">
    <location>
        <position position="161"/>
    </location>
    <ligand>
        <name>K(+)</name>
        <dbReference type="ChEBI" id="CHEBI:29103"/>
    </ligand>
</feature>
<comment type="similarity">
    <text evidence="18">Belongs to the NnrE/AIBP family.</text>
</comment>
<comment type="function">
    <text evidence="18">Catalyzes the epimerization of the S- and R-forms of NAD(P)HX, a damaged form of NAD(P)H that is a result of enzymatic or heat-dependent hydration. This is a prerequisite for the S-specific NAD(P)H-hydrate dehydratase to allow the repair of both epimers of NAD(P)HX.</text>
</comment>
<dbReference type="InterPro" id="IPR030677">
    <property type="entry name" value="Nnr"/>
</dbReference>
<dbReference type="InterPro" id="IPR000631">
    <property type="entry name" value="CARKD"/>
</dbReference>
<keyword evidence="6 17" id="KW-0547">Nucleotide-binding</keyword>
<evidence type="ECO:0000259" key="21">
    <source>
        <dbReference type="PROSITE" id="PS51383"/>
    </source>
</evidence>
<dbReference type="HAMAP" id="MF_01966">
    <property type="entry name" value="NADHX_epimerase"/>
    <property type="match status" value="1"/>
</dbReference>
<keyword evidence="9 18" id="KW-0630">Potassium</keyword>
<feature type="binding site" evidence="18">
    <location>
        <begin position="129"/>
        <end position="135"/>
    </location>
    <ligand>
        <name>(6S)-NADPHX</name>
        <dbReference type="ChEBI" id="CHEBI:64076"/>
    </ligand>
</feature>
<evidence type="ECO:0000259" key="20">
    <source>
        <dbReference type="PROSITE" id="PS50206"/>
    </source>
</evidence>
<feature type="binding site" evidence="17">
    <location>
        <position position="433"/>
    </location>
    <ligand>
        <name>(6S)-NADPHX</name>
        <dbReference type="ChEBI" id="CHEBI:64076"/>
    </ligand>
</feature>
<evidence type="ECO:0000256" key="18">
    <source>
        <dbReference type="HAMAP-Rule" id="MF_01966"/>
    </source>
</evidence>
<comment type="caution">
    <text evidence="18">Lacks conserved residue(s) required for the propagation of feature annotation.</text>
</comment>
<dbReference type="Pfam" id="PF01256">
    <property type="entry name" value="Carb_kinase"/>
    <property type="match status" value="1"/>
</dbReference>
<dbReference type="GO" id="GO:0110051">
    <property type="term" value="P:metabolite repair"/>
    <property type="evidence" value="ECO:0007669"/>
    <property type="project" value="TreeGrafter"/>
</dbReference>
<dbReference type="Proteomes" id="UP001155586">
    <property type="component" value="Unassembled WGS sequence"/>
</dbReference>
<dbReference type="FunFam" id="3.40.50.10260:FF:000003">
    <property type="entry name" value="Multifunctional fusion protein"/>
    <property type="match status" value="1"/>
</dbReference>